<evidence type="ECO:0000259" key="2">
    <source>
        <dbReference type="PROSITE" id="PS51294"/>
    </source>
</evidence>
<dbReference type="GO" id="GO:0000978">
    <property type="term" value="F:RNA polymerase II cis-regulatory region sequence-specific DNA binding"/>
    <property type="evidence" value="ECO:0007669"/>
    <property type="project" value="TreeGrafter"/>
</dbReference>
<dbReference type="GO" id="GO:0000981">
    <property type="term" value="F:DNA-binding transcription factor activity, RNA polymerase II-specific"/>
    <property type="evidence" value="ECO:0007669"/>
    <property type="project" value="TreeGrafter"/>
</dbReference>
<comment type="caution">
    <text evidence="3">The sequence shown here is derived from an EMBL/GenBank/DDBJ whole genome shotgun (WGS) entry which is preliminary data.</text>
</comment>
<dbReference type="GO" id="GO:0005634">
    <property type="term" value="C:nucleus"/>
    <property type="evidence" value="ECO:0007669"/>
    <property type="project" value="TreeGrafter"/>
</dbReference>
<name>A0AAD5S7Z6_9FUNG</name>
<dbReference type="PANTHER" id="PTHR45614:SF51">
    <property type="entry name" value="MYB-LIKE DNA-BINDING PROTEIN BAS1"/>
    <property type="match status" value="1"/>
</dbReference>
<dbReference type="AlphaFoldDB" id="A0AAD5S7Z6"/>
<proteinExistence type="predicted"/>
<feature type="domain" description="HTH myb-type" evidence="2">
    <location>
        <begin position="1"/>
        <end position="55"/>
    </location>
</feature>
<gene>
    <name evidence="3" type="ORF">HK097_000434</name>
</gene>
<dbReference type="PROSITE" id="PS50090">
    <property type="entry name" value="MYB_LIKE"/>
    <property type="match status" value="2"/>
</dbReference>
<organism evidence="3 4">
    <name type="scientific">Rhizophlyctis rosea</name>
    <dbReference type="NCBI Taxonomy" id="64517"/>
    <lineage>
        <taxon>Eukaryota</taxon>
        <taxon>Fungi</taxon>
        <taxon>Fungi incertae sedis</taxon>
        <taxon>Chytridiomycota</taxon>
        <taxon>Chytridiomycota incertae sedis</taxon>
        <taxon>Chytridiomycetes</taxon>
        <taxon>Rhizophlyctidales</taxon>
        <taxon>Rhizophlyctidaceae</taxon>
        <taxon>Rhizophlyctis</taxon>
    </lineage>
</organism>
<evidence type="ECO:0000259" key="1">
    <source>
        <dbReference type="PROSITE" id="PS50090"/>
    </source>
</evidence>
<dbReference type="Proteomes" id="UP001212841">
    <property type="component" value="Unassembled WGS sequence"/>
</dbReference>
<reference evidence="3" key="1">
    <citation type="submission" date="2020-05" db="EMBL/GenBank/DDBJ databases">
        <title>Phylogenomic resolution of chytrid fungi.</title>
        <authorList>
            <person name="Stajich J.E."/>
            <person name="Amses K."/>
            <person name="Simmons R."/>
            <person name="Seto K."/>
            <person name="Myers J."/>
            <person name="Bonds A."/>
            <person name="Quandt C.A."/>
            <person name="Barry K."/>
            <person name="Liu P."/>
            <person name="Grigoriev I."/>
            <person name="Longcore J.E."/>
            <person name="James T.Y."/>
        </authorList>
    </citation>
    <scope>NUCLEOTIDE SEQUENCE</scope>
    <source>
        <strain evidence="3">JEL0318</strain>
    </source>
</reference>
<dbReference type="InterPro" id="IPR001005">
    <property type="entry name" value="SANT/Myb"/>
</dbReference>
<dbReference type="InterPro" id="IPR050560">
    <property type="entry name" value="MYB_TF"/>
</dbReference>
<dbReference type="Pfam" id="PF13921">
    <property type="entry name" value="Myb_DNA-bind_6"/>
    <property type="match status" value="1"/>
</dbReference>
<sequence>RKRKWLRAEDQIVVEEVAKAEEEGRKPRWKSTGLRLGIASDSVPKRWTNVLDPRLIKLPFWTSNEDVQICRAVEHATSEGCRVSWMCLSRELKRPSASIRTRWLKLACRNVEEKEWSSEEDALVYEEGVRALRANRSPNWAKLSLGKRIPKISDRWWAKLHPKLVQGKWTNEMKKDVVEAVRRAQLEGMPVDWRGLGRLIGKGGTNVRLTWSNSLNPSLKHGKWSQAEVVMLVQLRKNGLAWTAIGHILHRAPITVLRKHRQVTKC</sequence>
<feature type="non-terminal residue" evidence="3">
    <location>
        <position position="1"/>
    </location>
</feature>
<protein>
    <submittedName>
        <fullName evidence="3">Uncharacterized protein</fullName>
    </submittedName>
</protein>
<dbReference type="InterPro" id="IPR017930">
    <property type="entry name" value="Myb_dom"/>
</dbReference>
<feature type="domain" description="Myb-like" evidence="1">
    <location>
        <begin position="161"/>
        <end position="215"/>
    </location>
</feature>
<evidence type="ECO:0000313" key="3">
    <source>
        <dbReference type="EMBL" id="KAJ3046881.1"/>
    </source>
</evidence>
<feature type="domain" description="Myb-like" evidence="1">
    <location>
        <begin position="1"/>
        <end position="51"/>
    </location>
</feature>
<keyword evidence="4" id="KW-1185">Reference proteome</keyword>
<accession>A0AAD5S7Z6</accession>
<dbReference type="SUPFAM" id="SSF46689">
    <property type="entry name" value="Homeodomain-like"/>
    <property type="match status" value="2"/>
</dbReference>
<dbReference type="PANTHER" id="PTHR45614">
    <property type="entry name" value="MYB PROTEIN-RELATED"/>
    <property type="match status" value="1"/>
</dbReference>
<dbReference type="PROSITE" id="PS51294">
    <property type="entry name" value="HTH_MYB"/>
    <property type="match status" value="1"/>
</dbReference>
<dbReference type="EMBL" id="JADGJD010001073">
    <property type="protein sequence ID" value="KAJ3046881.1"/>
    <property type="molecule type" value="Genomic_DNA"/>
</dbReference>
<dbReference type="InterPro" id="IPR009057">
    <property type="entry name" value="Homeodomain-like_sf"/>
</dbReference>
<evidence type="ECO:0000313" key="4">
    <source>
        <dbReference type="Proteomes" id="UP001212841"/>
    </source>
</evidence>